<keyword evidence="4" id="KW-0206">Cytoskeleton</keyword>
<dbReference type="GO" id="GO:0051231">
    <property type="term" value="P:spindle elongation"/>
    <property type="evidence" value="ECO:0007669"/>
    <property type="project" value="TreeGrafter"/>
</dbReference>
<dbReference type="PANTHER" id="PTHR47970">
    <property type="entry name" value="KINESIN-LIKE PROTEIN KIF11"/>
    <property type="match status" value="1"/>
</dbReference>
<dbReference type="InterPro" id="IPR047149">
    <property type="entry name" value="KIF11-like"/>
</dbReference>
<dbReference type="GO" id="GO:0090307">
    <property type="term" value="P:mitotic spindle assembly"/>
    <property type="evidence" value="ECO:0007669"/>
    <property type="project" value="TreeGrafter"/>
</dbReference>
<keyword evidence="7" id="KW-1185">Reference proteome</keyword>
<keyword evidence="2" id="KW-0963">Cytoplasm</keyword>
<dbReference type="GO" id="GO:0072686">
    <property type="term" value="C:mitotic spindle"/>
    <property type="evidence" value="ECO:0007669"/>
    <property type="project" value="TreeGrafter"/>
</dbReference>
<dbReference type="PANTHER" id="PTHR47970:SF32">
    <property type="entry name" value="KINESIN-LIKE PROTEIN KIN-5B"/>
    <property type="match status" value="1"/>
</dbReference>
<accession>A0A445BHM8</accession>
<comment type="subcellular location">
    <subcellularLocation>
        <location evidence="1">Cytoplasm</location>
        <location evidence="1">Cytoskeleton</location>
    </subcellularLocation>
</comment>
<reference evidence="6 7" key="1">
    <citation type="submission" date="2019-01" db="EMBL/GenBank/DDBJ databases">
        <title>Sequencing of cultivated peanut Arachis hypogaea provides insights into genome evolution and oil improvement.</title>
        <authorList>
            <person name="Chen X."/>
        </authorList>
    </citation>
    <scope>NUCLEOTIDE SEQUENCE [LARGE SCALE GENOMIC DNA]</scope>
    <source>
        <strain evidence="7">cv. Fuhuasheng</strain>
        <tissue evidence="6">Leaves</tissue>
    </source>
</reference>
<proteinExistence type="predicted"/>
<evidence type="ECO:0000256" key="5">
    <source>
        <dbReference type="SAM" id="Coils"/>
    </source>
</evidence>
<dbReference type="GO" id="GO:0005876">
    <property type="term" value="C:spindle microtubule"/>
    <property type="evidence" value="ECO:0007669"/>
    <property type="project" value="TreeGrafter"/>
</dbReference>
<feature type="coiled-coil region" evidence="5">
    <location>
        <begin position="26"/>
        <end position="68"/>
    </location>
</feature>
<evidence type="ECO:0000256" key="3">
    <source>
        <dbReference type="ARBA" id="ARBA00023175"/>
    </source>
</evidence>
<gene>
    <name evidence="6" type="ORF">Ahy_A09g043133</name>
</gene>
<evidence type="ECO:0000256" key="4">
    <source>
        <dbReference type="ARBA" id="ARBA00023212"/>
    </source>
</evidence>
<comment type="caution">
    <text evidence="6">The sequence shown here is derived from an EMBL/GenBank/DDBJ whole genome shotgun (WGS) entry which is preliminary data.</text>
</comment>
<keyword evidence="5" id="KW-0175">Coiled coil</keyword>
<dbReference type="STRING" id="3818.A0A445BHM8"/>
<evidence type="ECO:0000313" key="7">
    <source>
        <dbReference type="Proteomes" id="UP000289738"/>
    </source>
</evidence>
<evidence type="ECO:0000256" key="2">
    <source>
        <dbReference type="ARBA" id="ARBA00022490"/>
    </source>
</evidence>
<protein>
    <submittedName>
        <fullName evidence="6">Uncharacterized protein</fullName>
    </submittedName>
</protein>
<sequence>MEIKRMKEDVRAAREKNGVYISHERFAKEEAEKKAKDERIEQIENDLSLSQKEKLEKTSNSLRDLQENYRMVVSTLKEKEYTISKLLKSVELKSVNCLLLHLVKITTSFAEIQQKDLCFRAKFGESSLLEEIFSMLYCMAIVRQDLTNLTVWHVMAGEIQGAYQIKITTTALILLLASRHNELTRVNILGHLIKSNVRITTRSKAKSASNQWVMLPFSTKEKFKVLIIVVENDEFFPRGRSTLMNVDDVIIETSLGRSI</sequence>
<evidence type="ECO:0000313" key="6">
    <source>
        <dbReference type="EMBL" id="RYR38164.1"/>
    </source>
</evidence>
<organism evidence="6 7">
    <name type="scientific">Arachis hypogaea</name>
    <name type="common">Peanut</name>
    <dbReference type="NCBI Taxonomy" id="3818"/>
    <lineage>
        <taxon>Eukaryota</taxon>
        <taxon>Viridiplantae</taxon>
        <taxon>Streptophyta</taxon>
        <taxon>Embryophyta</taxon>
        <taxon>Tracheophyta</taxon>
        <taxon>Spermatophyta</taxon>
        <taxon>Magnoliopsida</taxon>
        <taxon>eudicotyledons</taxon>
        <taxon>Gunneridae</taxon>
        <taxon>Pentapetalae</taxon>
        <taxon>rosids</taxon>
        <taxon>fabids</taxon>
        <taxon>Fabales</taxon>
        <taxon>Fabaceae</taxon>
        <taxon>Papilionoideae</taxon>
        <taxon>50 kb inversion clade</taxon>
        <taxon>dalbergioids sensu lato</taxon>
        <taxon>Dalbergieae</taxon>
        <taxon>Pterocarpus clade</taxon>
        <taxon>Arachis</taxon>
    </lineage>
</organism>
<dbReference type="AlphaFoldDB" id="A0A445BHM8"/>
<evidence type="ECO:0000256" key="1">
    <source>
        <dbReference type="ARBA" id="ARBA00004245"/>
    </source>
</evidence>
<dbReference type="GO" id="GO:0008574">
    <property type="term" value="F:plus-end-directed microtubule motor activity"/>
    <property type="evidence" value="ECO:0007669"/>
    <property type="project" value="TreeGrafter"/>
</dbReference>
<name>A0A445BHM8_ARAHY</name>
<dbReference type="EMBL" id="SDMP01000009">
    <property type="protein sequence ID" value="RYR38164.1"/>
    <property type="molecule type" value="Genomic_DNA"/>
</dbReference>
<dbReference type="Proteomes" id="UP000289738">
    <property type="component" value="Chromosome A09"/>
</dbReference>
<keyword evidence="3" id="KW-0505">Motor protein</keyword>